<dbReference type="InterPro" id="IPR001283">
    <property type="entry name" value="CRISP-related"/>
</dbReference>
<sequence length="262" mass="28707">MRIYISVVFCIINSGYCMDWCALNCNRGEHIACTLKGDCSVTEPCTFMTLNKEKILKSHNALRAKFANGKEPKTSGLTVANMRSLRWDGDLAFTASCNVGRCLLMEHDFCRGSPEYPAAGQNLWQVQFAGEGDCGSKYAEATRLWYDEISLLNKDQIKEMASAYQAIQGTGHFTQIIWAETEAIGCAMTQKKEEGNTICNLACNYGPAGNVDTGEMLAEGAPCSMCPEGTRCGDGLCGSAVKYYPILTIYAMVLFLIILNVL</sequence>
<comment type="subcellular location">
    <subcellularLocation>
        <location evidence="1">Secreted</location>
    </subcellularLocation>
</comment>
<feature type="signal peptide" evidence="4">
    <location>
        <begin position="1"/>
        <end position="17"/>
    </location>
</feature>
<evidence type="ECO:0000256" key="2">
    <source>
        <dbReference type="ARBA" id="ARBA00022525"/>
    </source>
</evidence>
<dbReference type="GeneID" id="115876521"/>
<dbReference type="PROSITE" id="PS01009">
    <property type="entry name" value="CRISP_1"/>
    <property type="match status" value="1"/>
</dbReference>
<dbReference type="KEGG" id="soy:115876521"/>
<dbReference type="InParanoid" id="A0A6J2XBL6"/>
<dbReference type="PRINTS" id="PR00837">
    <property type="entry name" value="V5TPXLIKE"/>
</dbReference>
<evidence type="ECO:0000256" key="3">
    <source>
        <dbReference type="SAM" id="Phobius"/>
    </source>
</evidence>
<dbReference type="RefSeq" id="XP_030748194.1">
    <property type="nucleotide sequence ID" value="XM_030892334.1"/>
</dbReference>
<keyword evidence="2" id="KW-0964">Secreted</keyword>
<feature type="domain" description="SCP" evidence="5">
    <location>
        <begin position="50"/>
        <end position="213"/>
    </location>
</feature>
<reference evidence="7" key="1">
    <citation type="submission" date="2025-08" db="UniProtKB">
        <authorList>
            <consortium name="RefSeq"/>
        </authorList>
    </citation>
    <scope>IDENTIFICATION</scope>
    <source>
        <tissue evidence="7">Gonads</tissue>
    </source>
</reference>
<dbReference type="OrthoDB" id="414826at2759"/>
<evidence type="ECO:0000313" key="7">
    <source>
        <dbReference type="RefSeq" id="XP_030748194.1"/>
    </source>
</evidence>
<name>A0A6J2XBL6_SITOR</name>
<dbReference type="PRINTS" id="PR00838">
    <property type="entry name" value="V5ALLERGEN"/>
</dbReference>
<dbReference type="CDD" id="cd05380">
    <property type="entry name" value="CAP_euk"/>
    <property type="match status" value="1"/>
</dbReference>
<evidence type="ECO:0000313" key="6">
    <source>
        <dbReference type="Proteomes" id="UP000504635"/>
    </source>
</evidence>
<proteinExistence type="predicted"/>
<protein>
    <submittedName>
        <fullName evidence="7">Venom allergen 5-like</fullName>
    </submittedName>
</protein>
<dbReference type="SUPFAM" id="SSF55797">
    <property type="entry name" value="PR-1-like"/>
    <property type="match status" value="1"/>
</dbReference>
<keyword evidence="3" id="KW-0812">Transmembrane</keyword>
<keyword evidence="3" id="KW-0472">Membrane</keyword>
<dbReference type="InterPro" id="IPR002413">
    <property type="entry name" value="V5_allergen-like"/>
</dbReference>
<feature type="chain" id="PRO_5027022965" evidence="4">
    <location>
        <begin position="18"/>
        <end position="262"/>
    </location>
</feature>
<dbReference type="Proteomes" id="UP000504635">
    <property type="component" value="Unplaced"/>
</dbReference>
<dbReference type="PANTHER" id="PTHR10334">
    <property type="entry name" value="CYSTEINE-RICH SECRETORY PROTEIN-RELATED"/>
    <property type="match status" value="1"/>
</dbReference>
<keyword evidence="4" id="KW-0732">Signal</keyword>
<evidence type="ECO:0000256" key="1">
    <source>
        <dbReference type="ARBA" id="ARBA00004613"/>
    </source>
</evidence>
<dbReference type="GO" id="GO:0005576">
    <property type="term" value="C:extracellular region"/>
    <property type="evidence" value="ECO:0007669"/>
    <property type="project" value="UniProtKB-SubCell"/>
</dbReference>
<accession>A0A6J2XBL6</accession>
<dbReference type="InterPro" id="IPR035940">
    <property type="entry name" value="CAP_sf"/>
</dbReference>
<dbReference type="SMART" id="SM00198">
    <property type="entry name" value="SCP"/>
    <property type="match status" value="1"/>
</dbReference>
<dbReference type="InterPro" id="IPR018244">
    <property type="entry name" value="Allrgn_V5/Tpx1_CS"/>
</dbReference>
<evidence type="ECO:0000259" key="5">
    <source>
        <dbReference type="SMART" id="SM00198"/>
    </source>
</evidence>
<keyword evidence="3" id="KW-1133">Transmembrane helix</keyword>
<dbReference type="InterPro" id="IPR014044">
    <property type="entry name" value="CAP_dom"/>
</dbReference>
<dbReference type="Gene3D" id="3.40.33.10">
    <property type="entry name" value="CAP"/>
    <property type="match status" value="1"/>
</dbReference>
<dbReference type="AlphaFoldDB" id="A0A6J2XBL6"/>
<gene>
    <name evidence="7" type="primary">LOC115876521</name>
</gene>
<dbReference type="FunCoup" id="A0A6J2XBL6">
    <property type="interactions" value="116"/>
</dbReference>
<keyword evidence="6" id="KW-1185">Reference proteome</keyword>
<evidence type="ECO:0000256" key="4">
    <source>
        <dbReference type="SAM" id="SignalP"/>
    </source>
</evidence>
<organism evidence="6 7">
    <name type="scientific">Sitophilus oryzae</name>
    <name type="common">Rice weevil</name>
    <name type="synonym">Curculio oryzae</name>
    <dbReference type="NCBI Taxonomy" id="7048"/>
    <lineage>
        <taxon>Eukaryota</taxon>
        <taxon>Metazoa</taxon>
        <taxon>Ecdysozoa</taxon>
        <taxon>Arthropoda</taxon>
        <taxon>Hexapoda</taxon>
        <taxon>Insecta</taxon>
        <taxon>Pterygota</taxon>
        <taxon>Neoptera</taxon>
        <taxon>Endopterygota</taxon>
        <taxon>Coleoptera</taxon>
        <taxon>Polyphaga</taxon>
        <taxon>Cucujiformia</taxon>
        <taxon>Curculionidae</taxon>
        <taxon>Dryophthorinae</taxon>
        <taxon>Sitophilus</taxon>
    </lineage>
</organism>
<dbReference type="Pfam" id="PF00188">
    <property type="entry name" value="CAP"/>
    <property type="match status" value="1"/>
</dbReference>
<feature type="transmembrane region" description="Helical" evidence="3">
    <location>
        <begin position="243"/>
        <end position="261"/>
    </location>
</feature>